<name>A0A9I9CC74_CUCME</name>
<protein>
    <submittedName>
        <fullName evidence="2">Uncharacterized protein</fullName>
    </submittedName>
</protein>
<evidence type="ECO:0000313" key="2">
    <source>
        <dbReference type="EnsemblPlants" id="MELO3C000421.2.1"/>
    </source>
</evidence>
<dbReference type="EnsemblPlants" id="MELO3C000421.2.1">
    <property type="protein sequence ID" value="MELO3C000421.2.1"/>
    <property type="gene ID" value="MELO3C000421.2"/>
</dbReference>
<feature type="compositionally biased region" description="Basic and acidic residues" evidence="1">
    <location>
        <begin position="42"/>
        <end position="53"/>
    </location>
</feature>
<organism evidence="2">
    <name type="scientific">Cucumis melo</name>
    <name type="common">Muskmelon</name>
    <dbReference type="NCBI Taxonomy" id="3656"/>
    <lineage>
        <taxon>Eukaryota</taxon>
        <taxon>Viridiplantae</taxon>
        <taxon>Streptophyta</taxon>
        <taxon>Embryophyta</taxon>
        <taxon>Tracheophyta</taxon>
        <taxon>Spermatophyta</taxon>
        <taxon>Magnoliopsida</taxon>
        <taxon>eudicotyledons</taxon>
        <taxon>Gunneridae</taxon>
        <taxon>Pentapetalae</taxon>
        <taxon>rosids</taxon>
        <taxon>fabids</taxon>
        <taxon>Cucurbitales</taxon>
        <taxon>Cucurbitaceae</taxon>
        <taxon>Benincaseae</taxon>
        <taxon>Cucumis</taxon>
    </lineage>
</organism>
<dbReference type="Gramene" id="MELO3C000421.2.1">
    <property type="protein sequence ID" value="MELO3C000421.2.1"/>
    <property type="gene ID" value="MELO3C000421.2"/>
</dbReference>
<accession>A0A9I9CC74</accession>
<proteinExistence type="predicted"/>
<evidence type="ECO:0000256" key="1">
    <source>
        <dbReference type="SAM" id="MobiDB-lite"/>
    </source>
</evidence>
<feature type="compositionally biased region" description="Basic and acidic residues" evidence="1">
    <location>
        <begin position="17"/>
        <end position="26"/>
    </location>
</feature>
<dbReference type="AlphaFoldDB" id="A0A9I9CC74"/>
<reference evidence="2" key="1">
    <citation type="submission" date="2023-03" db="UniProtKB">
        <authorList>
            <consortium name="EnsemblPlants"/>
        </authorList>
    </citation>
    <scope>IDENTIFICATION</scope>
</reference>
<sequence length="61" mass="7068">QGSRGEALGEQGRGVRRGGERRDVRQQQRSFVNRWTIVRQPFDRRSASVRRADVQQQASDE</sequence>
<feature type="region of interest" description="Disordered" evidence="1">
    <location>
        <begin position="42"/>
        <end position="61"/>
    </location>
</feature>
<feature type="region of interest" description="Disordered" evidence="1">
    <location>
        <begin position="1"/>
        <end position="32"/>
    </location>
</feature>